<comment type="function">
    <text evidence="3">Required for rescue of stalled ribosomes mediated by trans-translation. Binds to transfer-messenger RNA (tmRNA), required for stable association of tmRNA with ribosomes. tmRNA and SmpB together mimic tRNA shape, replacing the anticodon stem-loop with SmpB. tmRNA is encoded by the ssrA gene; the 2 termini fold to resemble tRNA(Ala) and it encodes a 'tag peptide', a short internal open reading frame. During trans-translation Ala-aminoacylated tmRNA acts like a tRNA, entering the A-site of stalled ribosomes, displacing the stalled mRNA. The ribosome then switches to translate the ORF on the tmRNA; the nascent peptide is terminated with the 'tag peptide' encoded by the tmRNA and targeted for degradation. The ribosome is freed to recommence translation, which seems to be the essential function of trans-translation.</text>
</comment>
<evidence type="ECO:0000256" key="3">
    <source>
        <dbReference type="HAMAP-Rule" id="MF_00023"/>
    </source>
</evidence>
<gene>
    <name evidence="3 4" type="primary">smpB</name>
    <name evidence="4" type="ORF">EOJ36_03580</name>
</gene>
<protein>
    <recommendedName>
        <fullName evidence="3">SsrA-binding protein</fullName>
    </recommendedName>
    <alternativeName>
        <fullName evidence="3">Small protein B</fullName>
    </alternativeName>
</protein>
<dbReference type="InterPro" id="IPR020081">
    <property type="entry name" value="SsrA-bd_prot_CS"/>
</dbReference>
<dbReference type="GO" id="GO:0005829">
    <property type="term" value="C:cytosol"/>
    <property type="evidence" value="ECO:0007669"/>
    <property type="project" value="TreeGrafter"/>
</dbReference>
<keyword evidence="1 3" id="KW-0963">Cytoplasm</keyword>
<name>A0A437PTE5_9BACT</name>
<dbReference type="PANTHER" id="PTHR30308:SF2">
    <property type="entry name" value="SSRA-BINDING PROTEIN"/>
    <property type="match status" value="1"/>
</dbReference>
<dbReference type="GO" id="GO:0070929">
    <property type="term" value="P:trans-translation"/>
    <property type="evidence" value="ECO:0007669"/>
    <property type="project" value="UniProtKB-UniRule"/>
</dbReference>
<dbReference type="InterPro" id="IPR000037">
    <property type="entry name" value="SsrA-bd_prot"/>
</dbReference>
<comment type="caution">
    <text evidence="4">The sequence shown here is derived from an EMBL/GenBank/DDBJ whole genome shotgun (WGS) entry which is preliminary data.</text>
</comment>
<evidence type="ECO:0000313" key="5">
    <source>
        <dbReference type="Proteomes" id="UP000282832"/>
    </source>
</evidence>
<proteinExistence type="inferred from homology"/>
<dbReference type="SUPFAM" id="SSF74982">
    <property type="entry name" value="Small protein B (SmpB)"/>
    <property type="match status" value="1"/>
</dbReference>
<dbReference type="InterPro" id="IPR023620">
    <property type="entry name" value="SmpB"/>
</dbReference>
<organism evidence="4 5">
    <name type="scientific">Sandaracinomonas limnophila</name>
    <dbReference type="NCBI Taxonomy" id="1862386"/>
    <lineage>
        <taxon>Bacteria</taxon>
        <taxon>Pseudomonadati</taxon>
        <taxon>Bacteroidota</taxon>
        <taxon>Cytophagia</taxon>
        <taxon>Cytophagales</taxon>
        <taxon>Flectobacillaceae</taxon>
        <taxon>Sandaracinomonas</taxon>
    </lineage>
</organism>
<dbReference type="NCBIfam" id="NF003843">
    <property type="entry name" value="PRK05422.1"/>
    <property type="match status" value="1"/>
</dbReference>
<dbReference type="EMBL" id="SACY01000002">
    <property type="protein sequence ID" value="RVU25509.1"/>
    <property type="molecule type" value="Genomic_DNA"/>
</dbReference>
<dbReference type="HAMAP" id="MF_00023">
    <property type="entry name" value="SmpB"/>
    <property type="match status" value="1"/>
</dbReference>
<reference evidence="4 5" key="1">
    <citation type="submission" date="2019-01" db="EMBL/GenBank/DDBJ databases">
        <authorList>
            <person name="Chen W.-M."/>
        </authorList>
    </citation>
    <scope>NUCLEOTIDE SEQUENCE [LARGE SCALE GENOMIC DNA]</scope>
    <source>
        <strain evidence="4 5">FSY-15</strain>
    </source>
</reference>
<dbReference type="PANTHER" id="PTHR30308">
    <property type="entry name" value="TMRNA-BINDING COMPONENT OF TRANS-TRANSLATION TAGGING COMPLEX"/>
    <property type="match status" value="1"/>
</dbReference>
<dbReference type="PROSITE" id="PS01317">
    <property type="entry name" value="SSRP"/>
    <property type="match status" value="1"/>
</dbReference>
<comment type="similarity">
    <text evidence="3">Belongs to the SmpB family.</text>
</comment>
<dbReference type="OrthoDB" id="9805462at2"/>
<dbReference type="Proteomes" id="UP000282832">
    <property type="component" value="Unassembled WGS sequence"/>
</dbReference>
<sequence>MAKDKIQKTLEIHNRKASFEYHFLETFTAGLVLTGTEIKSIRQGKVNLTDAYCLFFQNELYIRNLHISQYEEGTHYNHEPLRDRKLLLSKRELKKLQNELKNVGLTIIPTKLFITDKGFAKINIALAKGKKLYDKREDIKEKDIKRGMERE</sequence>
<keyword evidence="5" id="KW-1185">Reference proteome</keyword>
<keyword evidence="2 3" id="KW-0694">RNA-binding</keyword>
<dbReference type="Pfam" id="PF01668">
    <property type="entry name" value="SmpB"/>
    <property type="match status" value="1"/>
</dbReference>
<evidence type="ECO:0000256" key="2">
    <source>
        <dbReference type="ARBA" id="ARBA00022884"/>
    </source>
</evidence>
<comment type="subcellular location">
    <subcellularLocation>
        <location evidence="3">Cytoplasm</location>
    </subcellularLocation>
    <text evidence="3">The tmRNA-SmpB complex associates with stalled 70S ribosomes.</text>
</comment>
<dbReference type="GO" id="GO:0070930">
    <property type="term" value="P:trans-translation-dependent protein tagging"/>
    <property type="evidence" value="ECO:0007669"/>
    <property type="project" value="TreeGrafter"/>
</dbReference>
<evidence type="ECO:0000313" key="4">
    <source>
        <dbReference type="EMBL" id="RVU25509.1"/>
    </source>
</evidence>
<dbReference type="GO" id="GO:0003723">
    <property type="term" value="F:RNA binding"/>
    <property type="evidence" value="ECO:0007669"/>
    <property type="project" value="UniProtKB-UniRule"/>
</dbReference>
<evidence type="ECO:0000256" key="1">
    <source>
        <dbReference type="ARBA" id="ARBA00022490"/>
    </source>
</evidence>
<dbReference type="Gene3D" id="2.40.280.10">
    <property type="match status" value="1"/>
</dbReference>
<dbReference type="NCBIfam" id="TIGR00086">
    <property type="entry name" value="smpB"/>
    <property type="match status" value="1"/>
</dbReference>
<dbReference type="RefSeq" id="WP_127802664.1">
    <property type="nucleotide sequence ID" value="NZ_SACY01000002.1"/>
</dbReference>
<accession>A0A437PTE5</accession>
<dbReference type="AlphaFoldDB" id="A0A437PTE5"/>